<keyword evidence="8 15" id="KW-1133">Transmembrane helix</keyword>
<name>A0A517XXM8_9BACT</name>
<evidence type="ECO:0000256" key="1">
    <source>
        <dbReference type="ARBA" id="ARBA00004651"/>
    </source>
</evidence>
<evidence type="ECO:0000256" key="12">
    <source>
        <dbReference type="ARBA" id="ARBA00033342"/>
    </source>
</evidence>
<gene>
    <name evidence="17" type="primary">yidC</name>
    <name evidence="17" type="ORF">ETAA1_42210</name>
</gene>
<dbReference type="InterPro" id="IPR001708">
    <property type="entry name" value="YidC/ALB3/OXA1/COX18"/>
</dbReference>
<feature type="compositionally biased region" description="Basic and acidic residues" evidence="14">
    <location>
        <begin position="799"/>
        <end position="812"/>
    </location>
</feature>
<evidence type="ECO:0000256" key="5">
    <source>
        <dbReference type="ARBA" id="ARBA00022475"/>
    </source>
</evidence>
<dbReference type="PANTHER" id="PTHR12428">
    <property type="entry name" value="OXA1"/>
    <property type="match status" value="1"/>
</dbReference>
<dbReference type="Gene3D" id="2.70.98.90">
    <property type="match status" value="1"/>
</dbReference>
<proteinExistence type="inferred from homology"/>
<evidence type="ECO:0000256" key="13">
    <source>
        <dbReference type="RuleBase" id="RU003945"/>
    </source>
</evidence>
<feature type="compositionally biased region" description="Pro residues" evidence="14">
    <location>
        <begin position="68"/>
        <end position="84"/>
    </location>
</feature>
<evidence type="ECO:0000256" key="3">
    <source>
        <dbReference type="ARBA" id="ARBA00015325"/>
    </source>
</evidence>
<dbReference type="AlphaFoldDB" id="A0A517XXM8"/>
<evidence type="ECO:0000256" key="7">
    <source>
        <dbReference type="ARBA" id="ARBA00022927"/>
    </source>
</evidence>
<dbReference type="EMBL" id="CP036273">
    <property type="protein sequence ID" value="QDU22244.1"/>
    <property type="molecule type" value="Genomic_DNA"/>
</dbReference>
<dbReference type="CDD" id="cd20070">
    <property type="entry name" value="5TM_YidC_Alb3"/>
    <property type="match status" value="1"/>
</dbReference>
<evidence type="ECO:0000256" key="8">
    <source>
        <dbReference type="ARBA" id="ARBA00022989"/>
    </source>
</evidence>
<keyword evidence="4" id="KW-0813">Transport</keyword>
<evidence type="ECO:0000256" key="9">
    <source>
        <dbReference type="ARBA" id="ARBA00023136"/>
    </source>
</evidence>
<dbReference type="Proteomes" id="UP000319576">
    <property type="component" value="Chromosome"/>
</dbReference>
<comment type="subcellular location">
    <subcellularLocation>
        <location evidence="1">Cell membrane</location>
        <topology evidence="1">Multi-pass membrane protein</topology>
    </subcellularLocation>
    <subcellularLocation>
        <location evidence="13">Membrane</location>
        <topology evidence="13">Multi-pass membrane protein</topology>
    </subcellularLocation>
</comment>
<feature type="transmembrane region" description="Helical" evidence="15">
    <location>
        <begin position="649"/>
        <end position="669"/>
    </location>
</feature>
<keyword evidence="5" id="KW-1003">Cell membrane</keyword>
<dbReference type="InterPro" id="IPR038221">
    <property type="entry name" value="YidC_periplasmic_sf"/>
</dbReference>
<sequence length="812" mass="90351">MRQHAPNIAVFVVLAAAATGLWLYADKNWIPKPDPAAKTDEKASPSGPPTADAVTAVAGAGIANAPPKVAPPAPKAEPKPPAEPPTLIALGGDGFANRVVLTTQGAGVQQVILPAFDEADRLGHEVKEDGKPVPLHLIPGERRVRDAKLKTDFVVPHLQPGRVTDPEQLKRLAEPSYTLFHYASADDRYPDPLLGTVNWKVVPEETRATADQHTVVFETTLGEPFFVRIRKTYTLTRTDYHVGLKLEISRTDSGGKKPRPFRYQLSGPRGLPVEGEWYTSTTRTALVGYDNRGRPRRQYEDAASINIKRGGEALHSGNGENMFHYAAIATPYFASGLAVDRSADPKANPWAYVRATSELPAFLPSEEELAKLEKEAKAGNPVAAVEVARLRAMINRPLQELDEITIRCMSESLTPEPGQPVVHTYIIYNGPSKVRLLNLLAKDNAVDAAIVDRYLNDFQLRTITDFQSPTAFGTFANAIYWTDIVVTFTNLMHTGLWAIHKAVEWIPGGSWGYSIIILTVLVRLLLFLPSRKQTAMNMKMVEVQKRLKPELDKLHEKYKDDYRTYNQEKTRLMLKHGMNPFSAMGGCLLLFAQMPIFMGLYFCLQESVFFRLQPFLWVQNLAAPDMTVWWTETVPLISDPENRHGTWSFLYLGPYLNVLPLIAVGLMLYQQNKMMPEPTDEQMAAQQRMMKIMMGVMALLFYKVAAGLALYFIVSTGWGIIERQFIPKPKVDIDDVGGGGGGDGGKGGPPTPPKPKGFLGRFKARIQARLEELQKQAAEQSSRQHRNAPPGGRPQPIRNPERRDGKDRKRKK</sequence>
<evidence type="ECO:0000256" key="11">
    <source>
        <dbReference type="ARBA" id="ARBA00033245"/>
    </source>
</evidence>
<dbReference type="PANTHER" id="PTHR12428:SF65">
    <property type="entry name" value="CYTOCHROME C OXIDASE ASSEMBLY PROTEIN COX18, MITOCHONDRIAL"/>
    <property type="match status" value="1"/>
</dbReference>
<feature type="region of interest" description="Disordered" evidence="14">
    <location>
        <begin position="63"/>
        <end position="85"/>
    </location>
</feature>
<evidence type="ECO:0000256" key="15">
    <source>
        <dbReference type="SAM" id="Phobius"/>
    </source>
</evidence>
<evidence type="ECO:0000256" key="6">
    <source>
        <dbReference type="ARBA" id="ARBA00022692"/>
    </source>
</evidence>
<evidence type="ECO:0000256" key="4">
    <source>
        <dbReference type="ARBA" id="ARBA00022448"/>
    </source>
</evidence>
<feature type="transmembrane region" description="Helical" evidence="15">
    <location>
        <begin position="690"/>
        <end position="714"/>
    </location>
</feature>
<evidence type="ECO:0000256" key="14">
    <source>
        <dbReference type="SAM" id="MobiDB-lite"/>
    </source>
</evidence>
<dbReference type="GO" id="GO:0015031">
    <property type="term" value="P:protein transport"/>
    <property type="evidence" value="ECO:0007669"/>
    <property type="project" value="UniProtKB-KW"/>
</dbReference>
<keyword evidence="6 13" id="KW-0812">Transmembrane</keyword>
<dbReference type="NCBIfam" id="TIGR03592">
    <property type="entry name" value="yidC_oxa1_cterm"/>
    <property type="match status" value="1"/>
</dbReference>
<dbReference type="InterPro" id="IPR028055">
    <property type="entry name" value="YidC/Oxa/ALB_C"/>
</dbReference>
<feature type="compositionally biased region" description="Gly residues" evidence="14">
    <location>
        <begin position="736"/>
        <end position="748"/>
    </location>
</feature>
<keyword evidence="18" id="KW-1185">Reference proteome</keyword>
<keyword evidence="7" id="KW-0653">Protein transport</keyword>
<dbReference type="RefSeq" id="WP_145241819.1">
    <property type="nucleotide sequence ID" value="NZ_CP036273.1"/>
</dbReference>
<dbReference type="InterPro" id="IPR047196">
    <property type="entry name" value="YidC_ALB_C"/>
</dbReference>
<keyword evidence="10" id="KW-0143">Chaperone</keyword>
<accession>A0A517XXM8</accession>
<keyword evidence="9 15" id="KW-0472">Membrane</keyword>
<organism evidence="17 18">
    <name type="scientific">Urbifossiella limnaea</name>
    <dbReference type="NCBI Taxonomy" id="2528023"/>
    <lineage>
        <taxon>Bacteria</taxon>
        <taxon>Pseudomonadati</taxon>
        <taxon>Planctomycetota</taxon>
        <taxon>Planctomycetia</taxon>
        <taxon>Gemmatales</taxon>
        <taxon>Gemmataceae</taxon>
        <taxon>Urbifossiella</taxon>
    </lineage>
</organism>
<feature type="transmembrane region" description="Helical" evidence="15">
    <location>
        <begin position="511"/>
        <end position="530"/>
    </location>
</feature>
<dbReference type="GO" id="GO:0051205">
    <property type="term" value="P:protein insertion into membrane"/>
    <property type="evidence" value="ECO:0007669"/>
    <property type="project" value="TreeGrafter"/>
</dbReference>
<feature type="transmembrane region" description="Helical" evidence="15">
    <location>
        <begin position="581"/>
        <end position="602"/>
    </location>
</feature>
<dbReference type="Pfam" id="PF02096">
    <property type="entry name" value="60KD_IMP"/>
    <property type="match status" value="1"/>
</dbReference>
<evidence type="ECO:0000256" key="10">
    <source>
        <dbReference type="ARBA" id="ARBA00023186"/>
    </source>
</evidence>
<evidence type="ECO:0000313" key="18">
    <source>
        <dbReference type="Proteomes" id="UP000319576"/>
    </source>
</evidence>
<evidence type="ECO:0000259" key="16">
    <source>
        <dbReference type="Pfam" id="PF02096"/>
    </source>
</evidence>
<evidence type="ECO:0000313" key="17">
    <source>
        <dbReference type="EMBL" id="QDU22244.1"/>
    </source>
</evidence>
<evidence type="ECO:0000256" key="2">
    <source>
        <dbReference type="ARBA" id="ARBA00010527"/>
    </source>
</evidence>
<feature type="region of interest" description="Disordered" evidence="14">
    <location>
        <begin position="732"/>
        <end position="812"/>
    </location>
</feature>
<feature type="domain" description="Membrane insertase YidC/Oxa/ALB C-terminal" evidence="16">
    <location>
        <begin position="511"/>
        <end position="726"/>
    </location>
</feature>
<comment type="similarity">
    <text evidence="2">Belongs to the OXA1/ALB3/YidC family. Type 1 subfamily.</text>
</comment>
<dbReference type="OrthoDB" id="9780552at2"/>
<dbReference type="GO" id="GO:0005886">
    <property type="term" value="C:plasma membrane"/>
    <property type="evidence" value="ECO:0007669"/>
    <property type="project" value="UniProtKB-SubCell"/>
</dbReference>
<reference evidence="17 18" key="1">
    <citation type="submission" date="2019-02" db="EMBL/GenBank/DDBJ databases">
        <title>Deep-cultivation of Planctomycetes and their phenomic and genomic characterization uncovers novel biology.</title>
        <authorList>
            <person name="Wiegand S."/>
            <person name="Jogler M."/>
            <person name="Boedeker C."/>
            <person name="Pinto D."/>
            <person name="Vollmers J."/>
            <person name="Rivas-Marin E."/>
            <person name="Kohn T."/>
            <person name="Peeters S.H."/>
            <person name="Heuer A."/>
            <person name="Rast P."/>
            <person name="Oberbeckmann S."/>
            <person name="Bunk B."/>
            <person name="Jeske O."/>
            <person name="Meyerdierks A."/>
            <person name="Storesund J.E."/>
            <person name="Kallscheuer N."/>
            <person name="Luecker S."/>
            <person name="Lage O.M."/>
            <person name="Pohl T."/>
            <person name="Merkel B.J."/>
            <person name="Hornburger P."/>
            <person name="Mueller R.-W."/>
            <person name="Bruemmer F."/>
            <person name="Labrenz M."/>
            <person name="Spormann A.M."/>
            <person name="Op den Camp H."/>
            <person name="Overmann J."/>
            <person name="Amann R."/>
            <person name="Jetten M.S.M."/>
            <person name="Mascher T."/>
            <person name="Medema M.H."/>
            <person name="Devos D.P."/>
            <person name="Kaster A.-K."/>
            <person name="Ovreas L."/>
            <person name="Rohde M."/>
            <person name="Galperin M.Y."/>
            <person name="Jogler C."/>
        </authorList>
    </citation>
    <scope>NUCLEOTIDE SEQUENCE [LARGE SCALE GENOMIC DNA]</scope>
    <source>
        <strain evidence="17 18">ETA_A1</strain>
    </source>
</reference>
<protein>
    <recommendedName>
        <fullName evidence="3">Membrane protein insertase YidC</fullName>
    </recommendedName>
    <alternativeName>
        <fullName evidence="12">Foldase YidC</fullName>
    </alternativeName>
    <alternativeName>
        <fullName evidence="11">Membrane integrase YidC</fullName>
    </alternativeName>
</protein>
<dbReference type="GO" id="GO:0032977">
    <property type="term" value="F:membrane insertase activity"/>
    <property type="evidence" value="ECO:0007669"/>
    <property type="project" value="InterPro"/>
</dbReference>
<dbReference type="KEGG" id="uli:ETAA1_42210"/>